<name>A0ABT6DLU8_9BACT</name>
<accession>A0ABT6DLU8</accession>
<dbReference type="PANTHER" id="PTHR34700">
    <property type="entry name" value="POTASSIUM BINDING PROTEIN KBP"/>
    <property type="match status" value="1"/>
</dbReference>
<feature type="compositionally biased region" description="Low complexity" evidence="1">
    <location>
        <begin position="521"/>
        <end position="531"/>
    </location>
</feature>
<evidence type="ECO:0000259" key="3">
    <source>
        <dbReference type="PROSITE" id="PS51782"/>
    </source>
</evidence>
<feature type="domain" description="LysM" evidence="3">
    <location>
        <begin position="134"/>
        <end position="183"/>
    </location>
</feature>
<evidence type="ECO:0000313" key="5">
    <source>
        <dbReference type="Proteomes" id="UP001152321"/>
    </source>
</evidence>
<proteinExistence type="predicted"/>
<dbReference type="Gene3D" id="3.10.350.10">
    <property type="entry name" value="LysM domain"/>
    <property type="match status" value="1"/>
</dbReference>
<feature type="chain" id="PRO_5046272126" evidence="2">
    <location>
        <begin position="22"/>
        <end position="542"/>
    </location>
</feature>
<evidence type="ECO:0000256" key="1">
    <source>
        <dbReference type="SAM" id="MobiDB-lite"/>
    </source>
</evidence>
<keyword evidence="2" id="KW-0732">Signal</keyword>
<sequence length="542" mass="58368">MKNKKFSVLLAMIFCALVAQAQDAPPDSTWDADPLDVLEPKKQQEVVEPTVPEFKEIPEAGAEPKAEPAHTEVPADIPPPAPEAVAAPSMPVSPMGNEPDMSREAEFNRIYKKYNEQPTSVEAWEKAVGKRQAETYQVQKGNTLWDISTTFFGDPNFWPKIWSFNNGAIGNPHEIDPSMSIRFFAGNMDEAPTVELAATKADKDAVVDSSKVGEKTAVVTTLPAHKVKGAPVLKALPGSLPSRRFGVDMNQKSAVEIEVPAKSVSQGLEYLGYYLDDTPVSGVGVVTATEMDLKSAGEFVYIYVRLDQEGGKDFIVQKNLAQIEDPRKKGRKAQMVEIQGQIEVLERVHPQKNIYRAIVKKAIQPVEVGSLLTPGQLPMIDPKPGAISSGAGARIIGGQFGNNRTLFGSNSLIFLDGGTSQGFAEGQSFGIFADEAVRNRQTDAIQNDRQIGVVKIVKATPNFATAYIARSSDDILKGDYVGQVVKQAMNAPESAPVVEQHAAPSAAPSEDLEKEFDLDNAPAAAPSTTPPDGGADDSDLTL</sequence>
<dbReference type="InterPro" id="IPR036779">
    <property type="entry name" value="LysM_dom_sf"/>
</dbReference>
<gene>
    <name evidence="4" type="ORF">NWE73_07020</name>
</gene>
<dbReference type="CDD" id="cd00118">
    <property type="entry name" value="LysM"/>
    <property type="match status" value="1"/>
</dbReference>
<feature type="signal peptide" evidence="2">
    <location>
        <begin position="1"/>
        <end position="21"/>
    </location>
</feature>
<reference evidence="4" key="1">
    <citation type="submission" date="2022-08" db="EMBL/GenBank/DDBJ databases">
        <title>Novel Bdellovibrio Species Isolated from Svalbard: Designation Bdellovibrio svalbardensis.</title>
        <authorList>
            <person name="Mitchell R.J."/>
            <person name="Choi S.Y."/>
        </authorList>
    </citation>
    <scope>NUCLEOTIDE SEQUENCE</scope>
    <source>
        <strain evidence="4">PAP01</strain>
    </source>
</reference>
<keyword evidence="5" id="KW-1185">Reference proteome</keyword>
<dbReference type="InterPro" id="IPR018392">
    <property type="entry name" value="LysM"/>
</dbReference>
<evidence type="ECO:0000256" key="2">
    <source>
        <dbReference type="SAM" id="SignalP"/>
    </source>
</evidence>
<dbReference type="PANTHER" id="PTHR34700:SF4">
    <property type="entry name" value="PHAGE-LIKE ELEMENT PBSX PROTEIN XKDP"/>
    <property type="match status" value="1"/>
</dbReference>
<dbReference type="Proteomes" id="UP001152321">
    <property type="component" value="Unassembled WGS sequence"/>
</dbReference>
<dbReference type="EMBL" id="JANRMI010000002">
    <property type="protein sequence ID" value="MDG0816108.1"/>
    <property type="molecule type" value="Genomic_DNA"/>
</dbReference>
<protein>
    <submittedName>
        <fullName evidence="4">LysM peptidoglycan-binding domain-containing protein</fullName>
    </submittedName>
</protein>
<feature type="region of interest" description="Disordered" evidence="1">
    <location>
        <begin position="492"/>
        <end position="542"/>
    </location>
</feature>
<evidence type="ECO:0000313" key="4">
    <source>
        <dbReference type="EMBL" id="MDG0816108.1"/>
    </source>
</evidence>
<organism evidence="4 5">
    <name type="scientific">Bdellovibrio svalbardensis</name>
    <dbReference type="NCBI Taxonomy" id="2972972"/>
    <lineage>
        <taxon>Bacteria</taxon>
        <taxon>Pseudomonadati</taxon>
        <taxon>Bdellovibrionota</taxon>
        <taxon>Bdellovibrionia</taxon>
        <taxon>Bdellovibrionales</taxon>
        <taxon>Pseudobdellovibrionaceae</taxon>
        <taxon>Bdellovibrio</taxon>
    </lineage>
</organism>
<comment type="caution">
    <text evidence="4">The sequence shown here is derived from an EMBL/GenBank/DDBJ whole genome shotgun (WGS) entry which is preliminary data.</text>
</comment>
<dbReference type="InterPro" id="IPR052196">
    <property type="entry name" value="Bact_Kbp"/>
</dbReference>
<dbReference type="PROSITE" id="PS51782">
    <property type="entry name" value="LYSM"/>
    <property type="match status" value="1"/>
</dbReference>
<dbReference type="RefSeq" id="WP_277577586.1">
    <property type="nucleotide sequence ID" value="NZ_JANRMI010000002.1"/>
</dbReference>